<dbReference type="EMBL" id="BMAO01012877">
    <property type="protein sequence ID" value="GFQ84507.1"/>
    <property type="molecule type" value="Genomic_DNA"/>
</dbReference>
<evidence type="ECO:0000313" key="1">
    <source>
        <dbReference type="EMBL" id="GFQ84507.1"/>
    </source>
</evidence>
<comment type="caution">
    <text evidence="1">The sequence shown here is derived from an EMBL/GenBank/DDBJ whole genome shotgun (WGS) entry which is preliminary data.</text>
</comment>
<dbReference type="Proteomes" id="UP000887116">
    <property type="component" value="Unassembled WGS sequence"/>
</dbReference>
<organism evidence="1 2">
    <name type="scientific">Trichonephila clavata</name>
    <name type="common">Joro spider</name>
    <name type="synonym">Nephila clavata</name>
    <dbReference type="NCBI Taxonomy" id="2740835"/>
    <lineage>
        <taxon>Eukaryota</taxon>
        <taxon>Metazoa</taxon>
        <taxon>Ecdysozoa</taxon>
        <taxon>Arthropoda</taxon>
        <taxon>Chelicerata</taxon>
        <taxon>Arachnida</taxon>
        <taxon>Araneae</taxon>
        <taxon>Araneomorphae</taxon>
        <taxon>Entelegynae</taxon>
        <taxon>Araneoidea</taxon>
        <taxon>Nephilidae</taxon>
        <taxon>Trichonephila</taxon>
    </lineage>
</organism>
<protein>
    <submittedName>
        <fullName evidence="1">Uncharacterized protein</fullName>
    </submittedName>
</protein>
<accession>A0A8X6FNG1</accession>
<reference evidence="1" key="1">
    <citation type="submission" date="2020-07" db="EMBL/GenBank/DDBJ databases">
        <title>Multicomponent nature underlies the extraordinary mechanical properties of spider dragline silk.</title>
        <authorList>
            <person name="Kono N."/>
            <person name="Nakamura H."/>
            <person name="Mori M."/>
            <person name="Yoshida Y."/>
            <person name="Ohtoshi R."/>
            <person name="Malay A.D."/>
            <person name="Moran D.A.P."/>
            <person name="Tomita M."/>
            <person name="Numata K."/>
            <person name="Arakawa K."/>
        </authorList>
    </citation>
    <scope>NUCLEOTIDE SEQUENCE</scope>
</reference>
<evidence type="ECO:0000313" key="2">
    <source>
        <dbReference type="Proteomes" id="UP000887116"/>
    </source>
</evidence>
<sequence>MEPIANLSPFEQPIELETYHNHEFINTYVNFVETVFVNNSYIDSFPVDNIYVMPKLFEDIVNITETKQRCRTILSRFSSFYQSKQHNGMPKSYHHA</sequence>
<name>A0A8X6FNG1_TRICU</name>
<keyword evidence="2" id="KW-1185">Reference proteome</keyword>
<proteinExistence type="predicted"/>
<gene>
    <name evidence="1" type="ORF">TNCT_735901</name>
</gene>
<dbReference type="AlphaFoldDB" id="A0A8X6FNG1"/>